<evidence type="ECO:0000313" key="7">
    <source>
        <dbReference type="Proteomes" id="UP000013827"/>
    </source>
</evidence>
<dbReference type="PANTHER" id="PTHR13243:SF1">
    <property type="entry name" value="NUCLEOLAR PROTEIN 16"/>
    <property type="match status" value="1"/>
</dbReference>
<dbReference type="OMA" id="PEREPNN"/>
<evidence type="ECO:0000313" key="6">
    <source>
        <dbReference type="EnsemblProtists" id="EOD28436"/>
    </source>
</evidence>
<evidence type="ECO:0000256" key="3">
    <source>
        <dbReference type="ARBA" id="ARBA00015522"/>
    </source>
</evidence>
<dbReference type="KEGG" id="ehx:EMIHUDRAFT_446709"/>
<dbReference type="PaxDb" id="2903-EOD03811"/>
<keyword evidence="7" id="KW-1185">Reference proteome</keyword>
<dbReference type="Proteomes" id="UP000013827">
    <property type="component" value="Unassembled WGS sequence"/>
</dbReference>
<feature type="compositionally biased region" description="Basic residues" evidence="5">
    <location>
        <begin position="179"/>
        <end position="200"/>
    </location>
</feature>
<dbReference type="EnsemblProtists" id="EOD28436">
    <property type="protein sequence ID" value="EOD28436"/>
    <property type="gene ID" value="EMIHUDRAFT_434765"/>
</dbReference>
<comment type="similarity">
    <text evidence="2">Belongs to the NOP16 family.</text>
</comment>
<dbReference type="PANTHER" id="PTHR13243">
    <property type="entry name" value="HSPC111 PROTEIN-RELATED"/>
    <property type="match status" value="1"/>
</dbReference>
<dbReference type="HOGENOM" id="CLU_1368483_0_0_1"/>
<evidence type="ECO:0000256" key="2">
    <source>
        <dbReference type="ARBA" id="ARBA00008479"/>
    </source>
</evidence>
<feature type="region of interest" description="Disordered" evidence="5">
    <location>
        <begin position="1"/>
        <end position="38"/>
    </location>
</feature>
<evidence type="ECO:0000256" key="4">
    <source>
        <dbReference type="ARBA" id="ARBA00023242"/>
    </source>
</evidence>
<comment type="subcellular location">
    <subcellularLocation>
        <location evidence="1">Nucleus</location>
        <location evidence="1">Nucleolus</location>
    </subcellularLocation>
</comment>
<dbReference type="GeneID" id="17273982"/>
<sequence>MPRSRARPKRAKSRPKVRQRSKGKKTVLPSENSGAITNSSHLSKYDVSKSQYENYKDLGLLADANQIGAVRGSIRGFKPRLKGPTAEPTGEEHHPLEDEVRPSVPTCRPVPAGERKVLQDLVSRHGDDYAAMERDMKLNTHQKTAPQLRRRIAKMRDEDSAAALAASEAEAAGAAAPVRQKRKRTKNPNRAFKRRSTHFC</sequence>
<feature type="compositionally biased region" description="Polar residues" evidence="5">
    <location>
        <begin position="29"/>
        <end position="38"/>
    </location>
</feature>
<dbReference type="RefSeq" id="XP_005756240.1">
    <property type="nucleotide sequence ID" value="XM_005756183.1"/>
</dbReference>
<dbReference type="AlphaFoldDB" id="A0A0D3JY51"/>
<dbReference type="RefSeq" id="XP_005780865.1">
    <property type="nucleotide sequence ID" value="XM_005780808.1"/>
</dbReference>
<protein>
    <recommendedName>
        <fullName evidence="3">Nucleolar protein 16</fullName>
    </recommendedName>
</protein>
<feature type="compositionally biased region" description="Low complexity" evidence="5">
    <location>
        <begin position="164"/>
        <end position="176"/>
    </location>
</feature>
<dbReference type="InterPro" id="IPR019002">
    <property type="entry name" value="Ribosome_biogenesis_Nop16"/>
</dbReference>
<feature type="region of interest" description="Disordered" evidence="5">
    <location>
        <begin position="164"/>
        <end position="200"/>
    </location>
</feature>
<reference evidence="7" key="1">
    <citation type="journal article" date="2013" name="Nature">
        <title>Pan genome of the phytoplankton Emiliania underpins its global distribution.</title>
        <authorList>
            <person name="Read B.A."/>
            <person name="Kegel J."/>
            <person name="Klute M.J."/>
            <person name="Kuo A."/>
            <person name="Lefebvre S.C."/>
            <person name="Maumus F."/>
            <person name="Mayer C."/>
            <person name="Miller J."/>
            <person name="Monier A."/>
            <person name="Salamov A."/>
            <person name="Young J."/>
            <person name="Aguilar M."/>
            <person name="Claverie J.M."/>
            <person name="Frickenhaus S."/>
            <person name="Gonzalez K."/>
            <person name="Herman E.K."/>
            <person name="Lin Y.C."/>
            <person name="Napier J."/>
            <person name="Ogata H."/>
            <person name="Sarno A.F."/>
            <person name="Shmutz J."/>
            <person name="Schroeder D."/>
            <person name="de Vargas C."/>
            <person name="Verret F."/>
            <person name="von Dassow P."/>
            <person name="Valentin K."/>
            <person name="Van de Peer Y."/>
            <person name="Wheeler G."/>
            <person name="Dacks J.B."/>
            <person name="Delwiche C.F."/>
            <person name="Dyhrman S.T."/>
            <person name="Glockner G."/>
            <person name="John U."/>
            <person name="Richards T."/>
            <person name="Worden A.Z."/>
            <person name="Zhang X."/>
            <person name="Grigoriev I.V."/>
            <person name="Allen A.E."/>
            <person name="Bidle K."/>
            <person name="Borodovsky M."/>
            <person name="Bowler C."/>
            <person name="Brownlee C."/>
            <person name="Cock J.M."/>
            <person name="Elias M."/>
            <person name="Gladyshev V.N."/>
            <person name="Groth M."/>
            <person name="Guda C."/>
            <person name="Hadaegh A."/>
            <person name="Iglesias-Rodriguez M.D."/>
            <person name="Jenkins J."/>
            <person name="Jones B.M."/>
            <person name="Lawson T."/>
            <person name="Leese F."/>
            <person name="Lindquist E."/>
            <person name="Lobanov A."/>
            <person name="Lomsadze A."/>
            <person name="Malik S.B."/>
            <person name="Marsh M.E."/>
            <person name="Mackinder L."/>
            <person name="Mock T."/>
            <person name="Mueller-Roeber B."/>
            <person name="Pagarete A."/>
            <person name="Parker M."/>
            <person name="Probert I."/>
            <person name="Quesneville H."/>
            <person name="Raines C."/>
            <person name="Rensing S.A."/>
            <person name="Riano-Pachon D.M."/>
            <person name="Richier S."/>
            <person name="Rokitta S."/>
            <person name="Shiraiwa Y."/>
            <person name="Soanes D.M."/>
            <person name="van der Giezen M."/>
            <person name="Wahlund T.M."/>
            <person name="Williams B."/>
            <person name="Wilson W."/>
            <person name="Wolfe G."/>
            <person name="Wurch L.L."/>
        </authorList>
    </citation>
    <scope>NUCLEOTIDE SEQUENCE</scope>
</reference>
<reference evidence="6" key="2">
    <citation type="submission" date="2024-10" db="UniProtKB">
        <authorList>
            <consortium name="EnsemblProtists"/>
        </authorList>
    </citation>
    <scope>IDENTIFICATION</scope>
</reference>
<evidence type="ECO:0000256" key="1">
    <source>
        <dbReference type="ARBA" id="ARBA00004604"/>
    </source>
</evidence>
<dbReference type="GO" id="GO:0005730">
    <property type="term" value="C:nucleolus"/>
    <property type="evidence" value="ECO:0007669"/>
    <property type="project" value="UniProtKB-SubCell"/>
</dbReference>
<dbReference type="GO" id="GO:0042273">
    <property type="term" value="P:ribosomal large subunit biogenesis"/>
    <property type="evidence" value="ECO:0007669"/>
    <property type="project" value="TreeGrafter"/>
</dbReference>
<organism evidence="6 7">
    <name type="scientific">Emiliania huxleyi (strain CCMP1516)</name>
    <dbReference type="NCBI Taxonomy" id="280463"/>
    <lineage>
        <taxon>Eukaryota</taxon>
        <taxon>Haptista</taxon>
        <taxon>Haptophyta</taxon>
        <taxon>Prymnesiophyceae</taxon>
        <taxon>Isochrysidales</taxon>
        <taxon>Noelaerhabdaceae</taxon>
        <taxon>Emiliania</taxon>
    </lineage>
</organism>
<feature type="compositionally biased region" description="Basic and acidic residues" evidence="5">
    <location>
        <begin position="90"/>
        <end position="101"/>
    </location>
</feature>
<dbReference type="STRING" id="2903.R1CZ19"/>
<proteinExistence type="inferred from homology"/>
<feature type="region of interest" description="Disordered" evidence="5">
    <location>
        <begin position="76"/>
        <end position="112"/>
    </location>
</feature>
<name>A0A0D3JY51_EMIH1</name>
<dbReference type="eggNOG" id="ENOG502SCD8">
    <property type="taxonomic scope" value="Eukaryota"/>
</dbReference>
<dbReference type="Pfam" id="PF09420">
    <property type="entry name" value="Nop16"/>
    <property type="match status" value="1"/>
</dbReference>
<dbReference type="EnsemblProtists" id="EOD03811">
    <property type="protein sequence ID" value="EOD03811"/>
    <property type="gene ID" value="EMIHUDRAFT_446709"/>
</dbReference>
<accession>A0A0D3JY51</accession>
<feature type="compositionally biased region" description="Basic residues" evidence="5">
    <location>
        <begin position="1"/>
        <end position="25"/>
    </location>
</feature>
<evidence type="ECO:0000256" key="5">
    <source>
        <dbReference type="SAM" id="MobiDB-lite"/>
    </source>
</evidence>
<keyword evidence="4" id="KW-0539">Nucleus</keyword>
<dbReference type="GeneID" id="17249958"/>
<dbReference type="KEGG" id="ehx:EMIHUDRAFT_434765"/>